<accession>A0ABU2LT69</accession>
<dbReference type="InterPro" id="IPR050832">
    <property type="entry name" value="Bact_Acetyltransf"/>
</dbReference>
<sequence>MRHRPDPALVSLSTGAQLLHHVEALADLLVDTVAGGASVGFLSPFEHAEAAAWWAAQAPLVADGRQTVWIANDAGGQPLGTISLVRADKPNSRHRAEIVKLMVRRDARGRGVGGALLATAEAAALAEGRTLLMLDTETGSPAEALYARRGWTSIGVVPGHAAAPSGEPRPTTFFYKSLSA</sequence>
<dbReference type="Gene3D" id="3.40.630.30">
    <property type="match status" value="1"/>
</dbReference>
<organism evidence="4 5">
    <name type="scientific">Streptomyces millisiae</name>
    <dbReference type="NCBI Taxonomy" id="3075542"/>
    <lineage>
        <taxon>Bacteria</taxon>
        <taxon>Bacillati</taxon>
        <taxon>Actinomycetota</taxon>
        <taxon>Actinomycetes</taxon>
        <taxon>Kitasatosporales</taxon>
        <taxon>Streptomycetaceae</taxon>
        <taxon>Streptomyces</taxon>
    </lineage>
</organism>
<dbReference type="Proteomes" id="UP001183420">
    <property type="component" value="Unassembled WGS sequence"/>
</dbReference>
<proteinExistence type="predicted"/>
<evidence type="ECO:0000313" key="4">
    <source>
        <dbReference type="EMBL" id="MDT0320790.1"/>
    </source>
</evidence>
<reference evidence="5" key="1">
    <citation type="submission" date="2023-07" db="EMBL/GenBank/DDBJ databases">
        <title>30 novel species of actinomycetes from the DSMZ collection.</title>
        <authorList>
            <person name="Nouioui I."/>
        </authorList>
    </citation>
    <scope>NUCLEOTIDE SEQUENCE [LARGE SCALE GENOMIC DNA]</scope>
    <source>
        <strain evidence="5">DSM 44918</strain>
    </source>
</reference>
<dbReference type="PROSITE" id="PS51186">
    <property type="entry name" value="GNAT"/>
    <property type="match status" value="1"/>
</dbReference>
<dbReference type="PANTHER" id="PTHR43877:SF2">
    <property type="entry name" value="AMINOALKYLPHOSPHONATE N-ACETYLTRANSFERASE-RELATED"/>
    <property type="match status" value="1"/>
</dbReference>
<comment type="caution">
    <text evidence="4">The sequence shown here is derived from an EMBL/GenBank/DDBJ whole genome shotgun (WGS) entry which is preliminary data.</text>
</comment>
<dbReference type="EMBL" id="JAVREM010000029">
    <property type="protein sequence ID" value="MDT0320790.1"/>
    <property type="molecule type" value="Genomic_DNA"/>
</dbReference>
<protein>
    <submittedName>
        <fullName evidence="4">GNAT family N-acetyltransferase</fullName>
    </submittedName>
</protein>
<dbReference type="InterPro" id="IPR016181">
    <property type="entry name" value="Acyl_CoA_acyltransferase"/>
</dbReference>
<dbReference type="SUPFAM" id="SSF55729">
    <property type="entry name" value="Acyl-CoA N-acyltransferases (Nat)"/>
    <property type="match status" value="1"/>
</dbReference>
<dbReference type="CDD" id="cd04301">
    <property type="entry name" value="NAT_SF"/>
    <property type="match status" value="1"/>
</dbReference>
<evidence type="ECO:0000259" key="3">
    <source>
        <dbReference type="PROSITE" id="PS51186"/>
    </source>
</evidence>
<name>A0ABU2LT69_9ACTN</name>
<feature type="domain" description="N-acetyltransferase" evidence="3">
    <location>
        <begin position="28"/>
        <end position="170"/>
    </location>
</feature>
<evidence type="ECO:0000256" key="1">
    <source>
        <dbReference type="ARBA" id="ARBA00022679"/>
    </source>
</evidence>
<evidence type="ECO:0000256" key="2">
    <source>
        <dbReference type="ARBA" id="ARBA00023315"/>
    </source>
</evidence>
<dbReference type="PANTHER" id="PTHR43877">
    <property type="entry name" value="AMINOALKYLPHOSPHONATE N-ACETYLTRANSFERASE-RELATED-RELATED"/>
    <property type="match status" value="1"/>
</dbReference>
<gene>
    <name evidence="4" type="ORF">RNC47_20890</name>
</gene>
<keyword evidence="2" id="KW-0012">Acyltransferase</keyword>
<dbReference type="InterPro" id="IPR000182">
    <property type="entry name" value="GNAT_dom"/>
</dbReference>
<dbReference type="RefSeq" id="WP_311600969.1">
    <property type="nucleotide sequence ID" value="NZ_JAVREM010000029.1"/>
</dbReference>
<keyword evidence="5" id="KW-1185">Reference proteome</keyword>
<keyword evidence="1" id="KW-0808">Transferase</keyword>
<evidence type="ECO:0000313" key="5">
    <source>
        <dbReference type="Proteomes" id="UP001183420"/>
    </source>
</evidence>
<dbReference type="Pfam" id="PF00583">
    <property type="entry name" value="Acetyltransf_1"/>
    <property type="match status" value="1"/>
</dbReference>